<proteinExistence type="predicted"/>
<dbReference type="AlphaFoldDB" id="V6LFI2"/>
<dbReference type="VEuPathDB" id="GiardiaDB:SS50377_27410"/>
<evidence type="ECO:0000313" key="1">
    <source>
        <dbReference type="EMBL" id="EST43300.1"/>
    </source>
</evidence>
<dbReference type="EMBL" id="AUWU02000007">
    <property type="protein sequence ID" value="KAH0571110.1"/>
    <property type="molecule type" value="Genomic_DNA"/>
</dbReference>
<organism evidence="1">
    <name type="scientific">Spironucleus salmonicida</name>
    <dbReference type="NCBI Taxonomy" id="348837"/>
    <lineage>
        <taxon>Eukaryota</taxon>
        <taxon>Metamonada</taxon>
        <taxon>Diplomonadida</taxon>
        <taxon>Hexamitidae</taxon>
        <taxon>Hexamitinae</taxon>
        <taxon>Spironucleus</taxon>
    </lineage>
</organism>
<gene>
    <name evidence="1" type="ORF">SS50377_16967</name>
    <name evidence="2" type="ORF">SS50377_27410</name>
</gene>
<protein>
    <submittedName>
        <fullName evidence="1">Uncharacterized protein</fullName>
    </submittedName>
</protein>
<reference evidence="1 2" key="1">
    <citation type="journal article" date="2014" name="PLoS Genet.">
        <title>The Genome of Spironucleus salmonicida Highlights a Fish Pathogen Adapted to Fluctuating Environments.</title>
        <authorList>
            <person name="Xu F."/>
            <person name="Jerlstrom-Hultqvist J."/>
            <person name="Einarsson E."/>
            <person name="Astvaldsson A."/>
            <person name="Svard S.G."/>
            <person name="Andersson J.O."/>
        </authorList>
    </citation>
    <scope>NUCLEOTIDE SEQUENCE</scope>
    <source>
        <strain evidence="2">ATCC 50377</strain>
    </source>
</reference>
<dbReference type="Proteomes" id="UP000018208">
    <property type="component" value="Unassembled WGS sequence"/>
</dbReference>
<sequence>MSIFTHPEFSQFLEAQQYSMGIFTWILANLSFQNLQQVKKQLNIIEPFKQMHFIEDQVIFIVVQEQNVSQTLDIIQQMSSNKRQIILLTDSIQFIKQNDLIISQLNYSSYVQKIAKSMCQQVYTVLSEKDGEEYDLPTLPQYFKIFINQQQQYSTQYQALQLQTSNIQLLPRLLQLFIGQKPQDSDIQQLLQQEINFYGIYPQSDILAQEIPDIPSQQLLSQQSIPENIDYEKIFFSNTAQSLLPLNETPTKLSSKKVINLFKK</sequence>
<dbReference type="EMBL" id="KI546139">
    <property type="protein sequence ID" value="EST43300.1"/>
    <property type="molecule type" value="Genomic_DNA"/>
</dbReference>
<evidence type="ECO:0000313" key="3">
    <source>
        <dbReference type="Proteomes" id="UP000018208"/>
    </source>
</evidence>
<accession>V6LFI2</accession>
<name>V6LFI2_9EUKA</name>
<reference evidence="2" key="2">
    <citation type="submission" date="2020-12" db="EMBL/GenBank/DDBJ databases">
        <title>New Spironucleus salmonicida genome in near-complete chromosomes.</title>
        <authorList>
            <person name="Xu F."/>
            <person name="Kurt Z."/>
            <person name="Jimenez-Gonzalez A."/>
            <person name="Astvaldsson A."/>
            <person name="Andersson J.O."/>
            <person name="Svard S.G."/>
        </authorList>
    </citation>
    <scope>NUCLEOTIDE SEQUENCE</scope>
    <source>
        <strain evidence="2">ATCC 50377</strain>
    </source>
</reference>
<keyword evidence="3" id="KW-1185">Reference proteome</keyword>
<evidence type="ECO:0000313" key="2">
    <source>
        <dbReference type="EMBL" id="KAH0571110.1"/>
    </source>
</evidence>